<accession>A0AAN4KN02</accession>
<gene>
    <name evidence="2" type="ORF">BTCBT_005652</name>
</gene>
<dbReference type="FunFam" id="2.60.120.40:FF:000015">
    <property type="entry name" value="Collagen-like triple helix repeat-containing protein"/>
    <property type="match status" value="1"/>
</dbReference>
<protein>
    <submittedName>
        <fullName evidence="2">Collagen triple helix repeat (20 copies)</fullName>
    </submittedName>
</protein>
<keyword evidence="2" id="KW-0176">Collagen</keyword>
<feature type="region of interest" description="Disordered" evidence="1">
    <location>
        <begin position="1"/>
        <end position="59"/>
    </location>
</feature>
<reference evidence="2 3" key="1">
    <citation type="journal article" date="2013" name="Genome Announc.">
        <title>Draft Genome Sequence of Bacillus thuringiensis var. thuringiensis Strain T01-328, a Brazilian Isolate That Produces a Soluble Pesticide Protein, Cry1Ia.</title>
        <authorList>
            <person name="Varani A.M."/>
            <person name="Lemos M.V."/>
            <person name="Fernandes C.C."/>
            <person name="Lemos E.G."/>
            <person name="Alves E.C."/>
            <person name="Desiderio J.A."/>
        </authorList>
    </citation>
    <scope>NUCLEOTIDE SEQUENCE [LARGE SCALE GENOMIC DNA]</scope>
    <source>
        <strain evidence="2 3">T01-328</strain>
    </source>
</reference>
<sequence>MVGIQGVSGPVGVTGATGATGQTGATGATGPTGIQGIQGITGATGETGPTGATGPTGLTGATGSSAISTGGGYFFSTSTSTIAANANIPINSGSTVYGTGVSLTSATTVTVATPGIYLVSYYFQGDANGGNETVSVRLLLNGTQLTGSFIQNVTTSTVVIEPAISNTLLVNVTSANSTLILQNGPLGVGHVTTIAGAITASLNVVRIL</sequence>
<dbReference type="Pfam" id="PF01391">
    <property type="entry name" value="Collagen"/>
    <property type="match status" value="1"/>
</dbReference>
<dbReference type="Gene3D" id="2.60.120.40">
    <property type="match status" value="1"/>
</dbReference>
<evidence type="ECO:0000313" key="2">
    <source>
        <dbReference type="EMBL" id="ERH98313.1"/>
    </source>
</evidence>
<feature type="compositionally biased region" description="Low complexity" evidence="1">
    <location>
        <begin position="7"/>
        <end position="59"/>
    </location>
</feature>
<dbReference type="InterPro" id="IPR008160">
    <property type="entry name" value="Collagen"/>
</dbReference>
<dbReference type="Proteomes" id="UP000013487">
    <property type="component" value="Unassembled WGS sequence"/>
</dbReference>
<dbReference type="InterPro" id="IPR008983">
    <property type="entry name" value="Tumour_necrosis_fac-like_dom"/>
</dbReference>
<evidence type="ECO:0000313" key="3">
    <source>
        <dbReference type="Proteomes" id="UP000013487"/>
    </source>
</evidence>
<comment type="caution">
    <text evidence="2">The sequence shown here is derived from an EMBL/GenBank/DDBJ whole genome shotgun (WGS) entry which is preliminary data.</text>
</comment>
<proteinExistence type="predicted"/>
<evidence type="ECO:0000256" key="1">
    <source>
        <dbReference type="SAM" id="MobiDB-lite"/>
    </source>
</evidence>
<dbReference type="AlphaFoldDB" id="A0AAN4KN02"/>
<dbReference type="EMBL" id="ARXZ02000017">
    <property type="protein sequence ID" value="ERH98313.1"/>
    <property type="molecule type" value="Genomic_DNA"/>
</dbReference>
<name>A0AAN4KN02_BACTU</name>
<organism evidence="2 3">
    <name type="scientific">Bacillus thuringiensis T01-328</name>
    <dbReference type="NCBI Taxonomy" id="1324966"/>
    <lineage>
        <taxon>Bacteria</taxon>
        <taxon>Bacillati</taxon>
        <taxon>Bacillota</taxon>
        <taxon>Bacilli</taxon>
        <taxon>Bacillales</taxon>
        <taxon>Bacillaceae</taxon>
        <taxon>Bacillus</taxon>
        <taxon>Bacillus cereus group</taxon>
    </lineage>
</organism>